<feature type="chain" id="PRO_5036464829" evidence="1">
    <location>
        <begin position="29"/>
        <end position="105"/>
    </location>
</feature>
<accession>A0A8X6W8U1</accession>
<sequence length="105" mass="12085">MTFRKKTMHSIAIICLAVFVTVVTWTNAVKVNEINAMKKDFCENKQLGDNMQKCFEKLEKIDLPKEIPRAIKTPIQTIPFSISGTPQSHLKVESHIFLKYRALLH</sequence>
<dbReference type="Proteomes" id="UP000887159">
    <property type="component" value="Unassembled WGS sequence"/>
</dbReference>
<dbReference type="AlphaFoldDB" id="A0A8X6W8U1"/>
<protein>
    <submittedName>
        <fullName evidence="2">U9-Nephitoxin-Nsp1a_1</fullName>
    </submittedName>
</protein>
<comment type="caution">
    <text evidence="2">The sequence shown here is derived from an EMBL/GenBank/DDBJ whole genome shotgun (WGS) entry which is preliminary data.</text>
</comment>
<evidence type="ECO:0000313" key="2">
    <source>
        <dbReference type="EMBL" id="GFY30324.1"/>
    </source>
</evidence>
<keyword evidence="1" id="KW-0732">Signal</keyword>
<dbReference type="EMBL" id="BMAU01021392">
    <property type="protein sequence ID" value="GFY30324.1"/>
    <property type="molecule type" value="Genomic_DNA"/>
</dbReference>
<organism evidence="2 3">
    <name type="scientific">Trichonephila clavipes</name>
    <name type="common">Golden silk orbweaver</name>
    <name type="synonym">Nephila clavipes</name>
    <dbReference type="NCBI Taxonomy" id="2585209"/>
    <lineage>
        <taxon>Eukaryota</taxon>
        <taxon>Metazoa</taxon>
        <taxon>Ecdysozoa</taxon>
        <taxon>Arthropoda</taxon>
        <taxon>Chelicerata</taxon>
        <taxon>Arachnida</taxon>
        <taxon>Araneae</taxon>
        <taxon>Araneomorphae</taxon>
        <taxon>Entelegynae</taxon>
        <taxon>Araneoidea</taxon>
        <taxon>Nephilidae</taxon>
        <taxon>Trichonephila</taxon>
    </lineage>
</organism>
<keyword evidence="3" id="KW-1185">Reference proteome</keyword>
<evidence type="ECO:0000313" key="3">
    <source>
        <dbReference type="Proteomes" id="UP000887159"/>
    </source>
</evidence>
<reference evidence="2" key="1">
    <citation type="submission" date="2020-08" db="EMBL/GenBank/DDBJ databases">
        <title>Multicomponent nature underlies the extraordinary mechanical properties of spider dragline silk.</title>
        <authorList>
            <person name="Kono N."/>
            <person name="Nakamura H."/>
            <person name="Mori M."/>
            <person name="Yoshida Y."/>
            <person name="Ohtoshi R."/>
            <person name="Malay A.D."/>
            <person name="Moran D.A.P."/>
            <person name="Tomita M."/>
            <person name="Numata K."/>
            <person name="Arakawa K."/>
        </authorList>
    </citation>
    <scope>NUCLEOTIDE SEQUENCE</scope>
</reference>
<name>A0A8X6W8U1_TRICX</name>
<gene>
    <name evidence="2" type="ORF">TNCV_4065751</name>
</gene>
<evidence type="ECO:0000256" key="1">
    <source>
        <dbReference type="SAM" id="SignalP"/>
    </source>
</evidence>
<proteinExistence type="predicted"/>
<feature type="signal peptide" evidence="1">
    <location>
        <begin position="1"/>
        <end position="28"/>
    </location>
</feature>